<dbReference type="EMBL" id="OY731400">
    <property type="protein sequence ID" value="CAJ1936944.1"/>
    <property type="molecule type" value="Genomic_DNA"/>
</dbReference>
<dbReference type="Gramene" id="rna-AYBTSS11_LOCUS7745">
    <property type="protein sequence ID" value="CAJ1936944.1"/>
    <property type="gene ID" value="gene-AYBTSS11_LOCUS7745"/>
</dbReference>
<evidence type="ECO:0000313" key="1">
    <source>
        <dbReference type="EMBL" id="CAJ1936944.1"/>
    </source>
</evidence>
<organism evidence="1 2">
    <name type="scientific">Sphenostylis stenocarpa</name>
    <dbReference type="NCBI Taxonomy" id="92480"/>
    <lineage>
        <taxon>Eukaryota</taxon>
        <taxon>Viridiplantae</taxon>
        <taxon>Streptophyta</taxon>
        <taxon>Embryophyta</taxon>
        <taxon>Tracheophyta</taxon>
        <taxon>Spermatophyta</taxon>
        <taxon>Magnoliopsida</taxon>
        <taxon>eudicotyledons</taxon>
        <taxon>Gunneridae</taxon>
        <taxon>Pentapetalae</taxon>
        <taxon>rosids</taxon>
        <taxon>fabids</taxon>
        <taxon>Fabales</taxon>
        <taxon>Fabaceae</taxon>
        <taxon>Papilionoideae</taxon>
        <taxon>50 kb inversion clade</taxon>
        <taxon>NPAAA clade</taxon>
        <taxon>indigoferoid/millettioid clade</taxon>
        <taxon>Phaseoleae</taxon>
        <taxon>Sphenostylis</taxon>
    </lineage>
</organism>
<dbReference type="AlphaFoldDB" id="A0AA86S2H3"/>
<gene>
    <name evidence="1" type="ORF">AYBTSS11_LOCUS7745</name>
</gene>
<name>A0AA86S2H3_9FABA</name>
<sequence length="162" mass="18198">MDSQSQVQRKLTVSVLAESDSGNGNGNGTASLAKGQCLCSPTTHEGSFRARIFVPRDSMDIKGWRNSGKRTIHLGKCHNGIEHLQSLSSIGTTKLRWKLLWMKIKKEKKKLFESAPFQVPYDEHTYSQNFDQGTALDEPDNLSRSFSVRFADPSIVLVTRKR</sequence>
<reference evidence="1" key="1">
    <citation type="submission" date="2023-10" db="EMBL/GenBank/DDBJ databases">
        <authorList>
            <person name="Domelevo Entfellner J.-B."/>
        </authorList>
    </citation>
    <scope>NUCLEOTIDE SEQUENCE</scope>
</reference>
<proteinExistence type="predicted"/>
<protein>
    <submittedName>
        <fullName evidence="1">Uncharacterized protein</fullName>
    </submittedName>
</protein>
<dbReference type="Proteomes" id="UP001189624">
    <property type="component" value="Chromosome 3"/>
</dbReference>
<evidence type="ECO:0000313" key="2">
    <source>
        <dbReference type="Proteomes" id="UP001189624"/>
    </source>
</evidence>
<dbReference type="PANTHER" id="PTHR33168">
    <property type="entry name" value="STRESS INDUCED PROTEIN-RELATED"/>
    <property type="match status" value="1"/>
</dbReference>
<accession>A0AA86S2H3</accession>
<keyword evidence="2" id="KW-1185">Reference proteome</keyword>